<dbReference type="EMBL" id="NXIE01000001">
    <property type="protein sequence ID" value="RXK14244.1"/>
    <property type="molecule type" value="Genomic_DNA"/>
</dbReference>
<evidence type="ECO:0000313" key="8">
    <source>
        <dbReference type="EMBL" id="RXK14244.1"/>
    </source>
</evidence>
<evidence type="ECO:0000256" key="5">
    <source>
        <dbReference type="ARBA" id="ARBA00022759"/>
    </source>
</evidence>
<reference evidence="8 9" key="1">
    <citation type="submission" date="2017-09" db="EMBL/GenBank/DDBJ databases">
        <title>Genomics of the genus Arcobacter.</title>
        <authorList>
            <person name="Perez-Cataluna A."/>
            <person name="Figueras M.J."/>
            <person name="Salas-Masso N."/>
        </authorList>
    </citation>
    <scope>NUCLEOTIDE SEQUENCE [LARGE SCALE GENOMIC DNA]</scope>
    <source>
        <strain evidence="8 9">F156-34</strain>
    </source>
</reference>
<evidence type="ECO:0000256" key="2">
    <source>
        <dbReference type="ARBA" id="ARBA00009260"/>
    </source>
</evidence>
<protein>
    <recommendedName>
        <fullName evidence="7">Replication gene A protein-like domain-containing protein</fullName>
    </recommendedName>
</protein>
<organism evidence="8 9">
    <name type="scientific">Halarcobacter mediterraneus</name>
    <dbReference type="NCBI Taxonomy" id="2023153"/>
    <lineage>
        <taxon>Bacteria</taxon>
        <taxon>Pseudomonadati</taxon>
        <taxon>Campylobacterota</taxon>
        <taxon>Epsilonproteobacteria</taxon>
        <taxon>Campylobacterales</taxon>
        <taxon>Arcobacteraceae</taxon>
        <taxon>Halarcobacter</taxon>
    </lineage>
</organism>
<name>A0A4Q1AVN0_9BACT</name>
<dbReference type="GO" id="GO:0016787">
    <property type="term" value="F:hydrolase activity"/>
    <property type="evidence" value="ECO:0007669"/>
    <property type="project" value="UniProtKB-KW"/>
</dbReference>
<keyword evidence="9" id="KW-1185">Reference proteome</keyword>
<dbReference type="GO" id="GO:0004519">
    <property type="term" value="F:endonuclease activity"/>
    <property type="evidence" value="ECO:0007669"/>
    <property type="project" value="UniProtKB-KW"/>
</dbReference>
<dbReference type="GO" id="GO:0006260">
    <property type="term" value="P:DNA replication"/>
    <property type="evidence" value="ECO:0007669"/>
    <property type="project" value="UniProtKB-KW"/>
</dbReference>
<evidence type="ECO:0000313" key="9">
    <source>
        <dbReference type="Proteomes" id="UP000289718"/>
    </source>
</evidence>
<evidence type="ECO:0000256" key="1">
    <source>
        <dbReference type="ARBA" id="ARBA00003293"/>
    </source>
</evidence>
<accession>A0A4Q1AVN0</accession>
<dbReference type="Proteomes" id="UP000289718">
    <property type="component" value="Unassembled WGS sequence"/>
</dbReference>
<evidence type="ECO:0000256" key="6">
    <source>
        <dbReference type="ARBA" id="ARBA00022801"/>
    </source>
</evidence>
<evidence type="ECO:0000256" key="4">
    <source>
        <dbReference type="ARBA" id="ARBA00022722"/>
    </source>
</evidence>
<keyword evidence="3" id="KW-0235">DNA replication</keyword>
<gene>
    <name evidence="8" type="ORF">CP965_02000</name>
</gene>
<comment type="caution">
    <text evidence="8">The sequence shown here is derived from an EMBL/GenBank/DDBJ whole genome shotgun (WGS) entry which is preliminary data.</text>
</comment>
<keyword evidence="5" id="KW-0255">Endonuclease</keyword>
<sequence length="432" mass="51465">MYGITRQDIQIIDTKIELQKKYLLSRHFDFGDNTKSALDFTYSANLNPKKYFAEMNNRINSIFQYAKDLNLKPVFITLTAPSKYHKTNRKKELLINPNETAKELTQIWNKFTSLQIFRRIKKELGHGLIYFRVYEPHKSGVPHLHAMLFLPAGYILSVKKKYKEYFTNKDRWGNNKKSIDFKYTFYNSAGGAIAYIMKYVTKTFKNENDESTQYASYWYIKHNIRRFLCSRTLAPVTIYRKVRHFFKKSENDYLRVSELIKNNQIHRLFEDTTYSYMFYNHETGEVENVTVWQKNSDLILNSRIKTKDTFTLKYTKKDKKKLLIAFVSDFEKYAFNETLEKFILMPVLPSLLSNYQLQRYYTILDNQDIKTLDLVHFGLVKNEMIKRELLREEIINLNEYVEANPLTNRRAVAHVPLQFCIAEEIGYDVPFI</sequence>
<dbReference type="InterPro" id="IPR008766">
    <property type="entry name" value="Replication_gene_A-like"/>
</dbReference>
<feature type="domain" description="Replication gene A protein-like" evidence="7">
    <location>
        <begin position="30"/>
        <end position="203"/>
    </location>
</feature>
<dbReference type="OrthoDB" id="5334619at2"/>
<keyword evidence="6" id="KW-0378">Hydrolase</keyword>
<proteinExistence type="inferred from homology"/>
<evidence type="ECO:0000256" key="3">
    <source>
        <dbReference type="ARBA" id="ARBA00022705"/>
    </source>
</evidence>
<dbReference type="AlphaFoldDB" id="A0A4Q1AVN0"/>
<keyword evidence="4" id="KW-0540">Nuclease</keyword>
<evidence type="ECO:0000259" key="7">
    <source>
        <dbReference type="Pfam" id="PF05840"/>
    </source>
</evidence>
<dbReference type="Pfam" id="PF05840">
    <property type="entry name" value="Phage_GPA"/>
    <property type="match status" value="1"/>
</dbReference>
<comment type="similarity">
    <text evidence="2">Belongs to the phage GPA family.</text>
</comment>
<dbReference type="RefSeq" id="WP_129060355.1">
    <property type="nucleotide sequence ID" value="NZ_NXIE01000001.1"/>
</dbReference>
<comment type="function">
    <text evidence="1">Possible endonuclease which induces a single-strand cut and initiates DNA replication.</text>
</comment>